<evidence type="ECO:0000313" key="3">
    <source>
        <dbReference type="Proteomes" id="UP000015100"/>
    </source>
</evidence>
<feature type="compositionally biased region" description="Low complexity" evidence="1">
    <location>
        <begin position="15"/>
        <end position="30"/>
    </location>
</feature>
<dbReference type="EMBL" id="AQGS01000129">
    <property type="protein sequence ID" value="EPS42090.1"/>
    <property type="molecule type" value="Genomic_DNA"/>
</dbReference>
<feature type="compositionally biased region" description="Low complexity" evidence="1">
    <location>
        <begin position="82"/>
        <end position="99"/>
    </location>
</feature>
<feature type="region of interest" description="Disordered" evidence="1">
    <location>
        <begin position="1"/>
        <end position="30"/>
    </location>
</feature>
<comment type="caution">
    <text evidence="2">The sequence shown here is derived from an EMBL/GenBank/DDBJ whole genome shotgun (WGS) entry which is preliminary data.</text>
</comment>
<gene>
    <name evidence="2" type="ORF">H072_3833</name>
</gene>
<dbReference type="HOGENOM" id="CLU_1731400_0_0_1"/>
<feature type="region of interest" description="Disordered" evidence="1">
    <location>
        <begin position="79"/>
        <end position="100"/>
    </location>
</feature>
<dbReference type="OrthoDB" id="5336357at2759"/>
<proteinExistence type="predicted"/>
<keyword evidence="3" id="KW-1185">Reference proteome</keyword>
<accession>S8AG95</accession>
<protein>
    <submittedName>
        <fullName evidence="2">Uncharacterized protein</fullName>
    </submittedName>
</protein>
<dbReference type="STRING" id="1284197.S8AG95"/>
<evidence type="ECO:0000256" key="1">
    <source>
        <dbReference type="SAM" id="MobiDB-lite"/>
    </source>
</evidence>
<dbReference type="OMA" id="MEAITQH"/>
<reference evidence="3" key="2">
    <citation type="submission" date="2013-04" db="EMBL/GenBank/DDBJ databases">
        <title>Genomic mechanisms accounting for the adaptation to parasitism in nematode-trapping fungi.</title>
        <authorList>
            <person name="Ahren D.G."/>
        </authorList>
    </citation>
    <scope>NUCLEOTIDE SEQUENCE [LARGE SCALE GENOMIC DNA]</scope>
    <source>
        <strain evidence="3">CBS 200.50</strain>
    </source>
</reference>
<reference evidence="2 3" key="1">
    <citation type="journal article" date="2013" name="PLoS Genet.">
        <title>Genomic mechanisms accounting for the adaptation to parasitism in nematode-trapping fungi.</title>
        <authorList>
            <person name="Meerupati T."/>
            <person name="Andersson K.M."/>
            <person name="Friman E."/>
            <person name="Kumar D."/>
            <person name="Tunlid A."/>
            <person name="Ahren D."/>
        </authorList>
    </citation>
    <scope>NUCLEOTIDE SEQUENCE [LARGE SCALE GENOMIC DNA]</scope>
    <source>
        <strain evidence="2 3">CBS 200.50</strain>
    </source>
</reference>
<evidence type="ECO:0000313" key="2">
    <source>
        <dbReference type="EMBL" id="EPS42090.1"/>
    </source>
</evidence>
<dbReference type="AlphaFoldDB" id="S8AG95"/>
<organism evidence="2 3">
    <name type="scientific">Dactylellina haptotyla (strain CBS 200.50)</name>
    <name type="common">Nematode-trapping fungus</name>
    <name type="synonym">Monacrosporium haptotylum</name>
    <dbReference type="NCBI Taxonomy" id="1284197"/>
    <lineage>
        <taxon>Eukaryota</taxon>
        <taxon>Fungi</taxon>
        <taxon>Dikarya</taxon>
        <taxon>Ascomycota</taxon>
        <taxon>Pezizomycotina</taxon>
        <taxon>Orbiliomycetes</taxon>
        <taxon>Orbiliales</taxon>
        <taxon>Orbiliaceae</taxon>
        <taxon>Dactylellina</taxon>
    </lineage>
</organism>
<sequence length="151" mass="16959">MVLKRKRSDDEDAMSICSSSSRSSSTSPFSNNAMMLDMEAITQHHIPMGVHSRTLKRWRNSRPDEKTVHDYTISKLFSAQRSTQQQAAPQSFSAPSFTPKHPLMTKRANVTLAEAATRKFAAAARLVGRNGEWKDGAWNALFVEDLQFSNK</sequence>
<name>S8AG95_DACHA</name>
<dbReference type="Proteomes" id="UP000015100">
    <property type="component" value="Unassembled WGS sequence"/>
</dbReference>